<feature type="compositionally biased region" description="Basic residues" evidence="6">
    <location>
        <begin position="1"/>
        <end position="12"/>
    </location>
</feature>
<dbReference type="SUPFAM" id="SSF74784">
    <property type="entry name" value="Translin"/>
    <property type="match status" value="1"/>
</dbReference>
<dbReference type="CDD" id="cd14820">
    <property type="entry name" value="TRAX"/>
    <property type="match status" value="1"/>
</dbReference>
<reference evidence="7 8" key="1">
    <citation type="journal article" date="2018" name="Nat. Ecol. Evol.">
        <title>Pezizomycetes genomes reveal the molecular basis of ectomycorrhizal truffle lifestyle.</title>
        <authorList>
            <person name="Murat C."/>
            <person name="Payen T."/>
            <person name="Noel B."/>
            <person name="Kuo A."/>
            <person name="Morin E."/>
            <person name="Chen J."/>
            <person name="Kohler A."/>
            <person name="Krizsan K."/>
            <person name="Balestrini R."/>
            <person name="Da Silva C."/>
            <person name="Montanini B."/>
            <person name="Hainaut M."/>
            <person name="Levati E."/>
            <person name="Barry K.W."/>
            <person name="Belfiori B."/>
            <person name="Cichocki N."/>
            <person name="Clum A."/>
            <person name="Dockter R.B."/>
            <person name="Fauchery L."/>
            <person name="Guy J."/>
            <person name="Iotti M."/>
            <person name="Le Tacon F."/>
            <person name="Lindquist E.A."/>
            <person name="Lipzen A."/>
            <person name="Malagnac F."/>
            <person name="Mello A."/>
            <person name="Molinier V."/>
            <person name="Miyauchi S."/>
            <person name="Poulain J."/>
            <person name="Riccioni C."/>
            <person name="Rubini A."/>
            <person name="Sitrit Y."/>
            <person name="Splivallo R."/>
            <person name="Traeger S."/>
            <person name="Wang M."/>
            <person name="Zifcakova L."/>
            <person name="Wipf D."/>
            <person name="Zambonelli A."/>
            <person name="Paolocci F."/>
            <person name="Nowrousian M."/>
            <person name="Ottonello S."/>
            <person name="Baldrian P."/>
            <person name="Spatafora J.W."/>
            <person name="Henrissat B."/>
            <person name="Nagy L.G."/>
            <person name="Aury J.M."/>
            <person name="Wincker P."/>
            <person name="Grigoriev I.V."/>
            <person name="Bonfante P."/>
            <person name="Martin F.M."/>
        </authorList>
    </citation>
    <scope>NUCLEOTIDE SEQUENCE [LARGE SCALE GENOMIC DNA]</scope>
    <source>
        <strain evidence="7 8">ATCC MYA-4762</strain>
    </source>
</reference>
<dbReference type="Proteomes" id="UP000267821">
    <property type="component" value="Unassembled WGS sequence"/>
</dbReference>
<dbReference type="InterPro" id="IPR002848">
    <property type="entry name" value="Translin_fam"/>
</dbReference>
<dbReference type="InterPro" id="IPR016069">
    <property type="entry name" value="Translin_C"/>
</dbReference>
<keyword evidence="5" id="KW-0539">Nucleus</keyword>
<dbReference type="Pfam" id="PF01997">
    <property type="entry name" value="Translin"/>
    <property type="match status" value="1"/>
</dbReference>
<dbReference type="InterPro" id="IPR036081">
    <property type="entry name" value="Translin_sf"/>
</dbReference>
<evidence type="ECO:0000313" key="8">
    <source>
        <dbReference type="Proteomes" id="UP000267821"/>
    </source>
</evidence>
<sequence>MPHQPHQPRRPRHEKDNEQGNENHSETYIQPAALANNPFMPMFTIFRDELDEHHDRRERVIKASRDITALSKKMIFTMQRSRSLYGPQPLFIEKDTAQRTSQIHALFTSILPDLTSGTLNSHRYARNISGGIQEYLEAISFHHYLITGRLLTITQAQASLPEGINLTIEDYFGGIFDLVGEVMRLAITIIATTPLDKEGGGVKTPKILGDLRVMRAFFDSLDTRGGGLGKEVEKKMGVMRTCVEKVEGAVYGMLVRGSERPAGWVPDGSGMGSGGRGEDEYDDA</sequence>
<evidence type="ECO:0000313" key="7">
    <source>
        <dbReference type="EMBL" id="RPB21608.1"/>
    </source>
</evidence>
<evidence type="ECO:0000256" key="5">
    <source>
        <dbReference type="ARBA" id="ARBA00023242"/>
    </source>
</evidence>
<dbReference type="Gene3D" id="1.20.58.190">
    <property type="entry name" value="Translin, domain 1"/>
    <property type="match status" value="1"/>
</dbReference>
<feature type="region of interest" description="Disordered" evidence="6">
    <location>
        <begin position="262"/>
        <end position="284"/>
    </location>
</feature>
<evidence type="ECO:0000256" key="1">
    <source>
        <dbReference type="ARBA" id="ARBA00004123"/>
    </source>
</evidence>
<dbReference type="Gene3D" id="1.20.58.200">
    <property type="entry name" value="Translin, domain 2"/>
    <property type="match status" value="1"/>
</dbReference>
<gene>
    <name evidence="7" type="ORF">L211DRAFT_840519</name>
</gene>
<dbReference type="InParanoid" id="A0A3N4LIT9"/>
<proteinExistence type="inferred from homology"/>
<organism evidence="7 8">
    <name type="scientific">Terfezia boudieri ATCC MYA-4762</name>
    <dbReference type="NCBI Taxonomy" id="1051890"/>
    <lineage>
        <taxon>Eukaryota</taxon>
        <taxon>Fungi</taxon>
        <taxon>Dikarya</taxon>
        <taxon>Ascomycota</taxon>
        <taxon>Pezizomycotina</taxon>
        <taxon>Pezizomycetes</taxon>
        <taxon>Pezizales</taxon>
        <taxon>Pezizaceae</taxon>
        <taxon>Terfezia</taxon>
    </lineage>
</organism>
<evidence type="ECO:0000256" key="6">
    <source>
        <dbReference type="SAM" id="MobiDB-lite"/>
    </source>
</evidence>
<name>A0A3N4LIT9_9PEZI</name>
<protein>
    <submittedName>
        <fullName evidence="7">Translin</fullName>
    </submittedName>
</protein>
<accession>A0A3N4LIT9</accession>
<keyword evidence="8" id="KW-1185">Reference proteome</keyword>
<dbReference type="GO" id="GO:0005634">
    <property type="term" value="C:nucleus"/>
    <property type="evidence" value="ECO:0007669"/>
    <property type="project" value="UniProtKB-SubCell"/>
</dbReference>
<dbReference type="GO" id="GO:0005737">
    <property type="term" value="C:cytoplasm"/>
    <property type="evidence" value="ECO:0007669"/>
    <property type="project" value="UniProtKB-SubCell"/>
</dbReference>
<dbReference type="AlphaFoldDB" id="A0A3N4LIT9"/>
<comment type="subcellular location">
    <subcellularLocation>
        <location evidence="2">Cytoplasm</location>
    </subcellularLocation>
    <subcellularLocation>
        <location evidence="1">Nucleus</location>
    </subcellularLocation>
</comment>
<comment type="similarity">
    <text evidence="3">Belongs to the translin family.</text>
</comment>
<feature type="region of interest" description="Disordered" evidence="6">
    <location>
        <begin position="1"/>
        <end position="23"/>
    </location>
</feature>
<dbReference type="GO" id="GO:0043565">
    <property type="term" value="F:sequence-specific DNA binding"/>
    <property type="evidence" value="ECO:0007669"/>
    <property type="project" value="InterPro"/>
</dbReference>
<evidence type="ECO:0000256" key="3">
    <source>
        <dbReference type="ARBA" id="ARBA00005902"/>
    </source>
</evidence>
<evidence type="ECO:0000256" key="2">
    <source>
        <dbReference type="ARBA" id="ARBA00004496"/>
    </source>
</evidence>
<evidence type="ECO:0000256" key="4">
    <source>
        <dbReference type="ARBA" id="ARBA00022490"/>
    </source>
</evidence>
<dbReference type="PANTHER" id="PTHR10741">
    <property type="entry name" value="TRANSLIN AND TRANSLIN ASSOCIATED PROTEIN X"/>
    <property type="match status" value="1"/>
</dbReference>
<dbReference type="STRING" id="1051890.A0A3N4LIT9"/>
<feature type="compositionally biased region" description="Basic and acidic residues" evidence="6">
    <location>
        <begin position="13"/>
        <end position="23"/>
    </location>
</feature>
<dbReference type="InterPro" id="IPR016068">
    <property type="entry name" value="Translin_N"/>
</dbReference>
<dbReference type="OrthoDB" id="31005at2759"/>
<dbReference type="EMBL" id="ML121558">
    <property type="protein sequence ID" value="RPB21608.1"/>
    <property type="molecule type" value="Genomic_DNA"/>
</dbReference>
<keyword evidence="4" id="KW-0963">Cytoplasm</keyword>